<feature type="region of interest" description="Disordered" evidence="1">
    <location>
        <begin position="31"/>
        <end position="65"/>
    </location>
</feature>
<name>A0AAV5K0P2_9ROSI</name>
<evidence type="ECO:0000313" key="2">
    <source>
        <dbReference type="EMBL" id="GKV17189.1"/>
    </source>
</evidence>
<proteinExistence type="predicted"/>
<evidence type="ECO:0000256" key="1">
    <source>
        <dbReference type="SAM" id="MobiDB-lite"/>
    </source>
</evidence>
<dbReference type="AlphaFoldDB" id="A0AAV5K0P2"/>
<accession>A0AAV5K0P2</accession>
<dbReference type="EMBL" id="BPVZ01000047">
    <property type="protein sequence ID" value="GKV17189.1"/>
    <property type="molecule type" value="Genomic_DNA"/>
</dbReference>
<sequence>MFSSPFTLSDLDLSPLKGLVKVTKLEEMSSQEMLSVGDSEEVRAPECGDVGMTSESSNSERMEEGVGGGEIVGVKGEGILVTVLEVGGRNEGHYDCEVDIVSKEKACSAPREHWMPMYAHYLAAGLRFPILELLVGLLLDYSIGLTQLAPNAMRGGSRKDKRWYYFTPRVSNKDSRSLFKVGPSSIKRWKEKFFFVDDTEWERRDAEVELLSSWRAKKANQNKYSLNEDEEEEVGKLVRERGDLVNIMYLTSSYCIEAAELYRVAILKKPRKKSKTSTKEASERGVGKELVPGTSVGVEEVLLRPKMKRKRKFVPRPPLIEFDPELKEFEVEGAEVRAPGKGKGLVPFLSFQSSLFDIKNATRARRVINATFPEMDKRQAKEKVLRYIRVTCFGGERNKKDERSCGRAEEECLAAGAQWDGGAYQQLRQLQKKVKTKYPKVDITKITFGEQEEGVEKNNETVEEKEAEVEGAKVEVHPIPSDEEQLPLPTNQEPPQPPLPIN</sequence>
<dbReference type="Proteomes" id="UP001054252">
    <property type="component" value="Unassembled WGS sequence"/>
</dbReference>
<feature type="region of interest" description="Disordered" evidence="1">
    <location>
        <begin position="452"/>
        <end position="502"/>
    </location>
</feature>
<feature type="compositionally biased region" description="Pro residues" evidence="1">
    <location>
        <begin position="492"/>
        <end position="502"/>
    </location>
</feature>
<comment type="caution">
    <text evidence="2">The sequence shown here is derived from an EMBL/GenBank/DDBJ whole genome shotgun (WGS) entry which is preliminary data.</text>
</comment>
<reference evidence="2 3" key="1">
    <citation type="journal article" date="2021" name="Commun. Biol.">
        <title>The genome of Shorea leprosula (Dipterocarpaceae) highlights the ecological relevance of drought in aseasonal tropical rainforests.</title>
        <authorList>
            <person name="Ng K.K.S."/>
            <person name="Kobayashi M.J."/>
            <person name="Fawcett J.A."/>
            <person name="Hatakeyama M."/>
            <person name="Paape T."/>
            <person name="Ng C.H."/>
            <person name="Ang C.C."/>
            <person name="Tnah L.H."/>
            <person name="Lee C.T."/>
            <person name="Nishiyama T."/>
            <person name="Sese J."/>
            <person name="O'Brien M.J."/>
            <person name="Copetti D."/>
            <person name="Mohd Noor M.I."/>
            <person name="Ong R.C."/>
            <person name="Putra M."/>
            <person name="Sireger I.Z."/>
            <person name="Indrioko S."/>
            <person name="Kosugi Y."/>
            <person name="Izuno A."/>
            <person name="Isagi Y."/>
            <person name="Lee S.L."/>
            <person name="Shimizu K.K."/>
        </authorList>
    </citation>
    <scope>NUCLEOTIDE SEQUENCE [LARGE SCALE GENOMIC DNA]</scope>
    <source>
        <strain evidence="2">214</strain>
    </source>
</reference>
<organism evidence="2 3">
    <name type="scientific">Rubroshorea leprosula</name>
    <dbReference type="NCBI Taxonomy" id="152421"/>
    <lineage>
        <taxon>Eukaryota</taxon>
        <taxon>Viridiplantae</taxon>
        <taxon>Streptophyta</taxon>
        <taxon>Embryophyta</taxon>
        <taxon>Tracheophyta</taxon>
        <taxon>Spermatophyta</taxon>
        <taxon>Magnoliopsida</taxon>
        <taxon>eudicotyledons</taxon>
        <taxon>Gunneridae</taxon>
        <taxon>Pentapetalae</taxon>
        <taxon>rosids</taxon>
        <taxon>malvids</taxon>
        <taxon>Malvales</taxon>
        <taxon>Dipterocarpaceae</taxon>
        <taxon>Rubroshorea</taxon>
    </lineage>
</organism>
<protein>
    <submittedName>
        <fullName evidence="2">Uncharacterized protein</fullName>
    </submittedName>
</protein>
<evidence type="ECO:0000313" key="3">
    <source>
        <dbReference type="Proteomes" id="UP001054252"/>
    </source>
</evidence>
<feature type="compositionally biased region" description="Basic and acidic residues" evidence="1">
    <location>
        <begin position="454"/>
        <end position="476"/>
    </location>
</feature>
<gene>
    <name evidence="2" type="ORF">SLEP1_g27725</name>
</gene>
<keyword evidence="3" id="KW-1185">Reference proteome</keyword>